<accession>A0A6P5Z2K5</accession>
<evidence type="ECO:0000256" key="3">
    <source>
        <dbReference type="ARBA" id="ARBA00022771"/>
    </source>
</evidence>
<proteinExistence type="predicted"/>
<evidence type="ECO:0000256" key="2">
    <source>
        <dbReference type="ARBA" id="ARBA00022737"/>
    </source>
</evidence>
<sequence>MELQHFSHKHPLVFVEERSHESDKVYCSGCGELVIGPSFSCTECGFYLDKQCAEAPREMNHPFHRNHSLNLLVSAPYKDGAFICDFCDKMGERFVYHCSCGLDFHIKCALFSYNIAEKRIAEFQHIPRIDPLISTENQIKTLKKAKCFACWKPLLEPVYFSPDCGFYLHAKCADLSAEVNHLLHHQHPLILQFNSQRLSCNLCQEIQSRGLVYCCSLCMFILHIECAAIPTQINNPFHRKHPLILQFKHDGDLPCQICQETKHKQILYCCLVCKFALHIECASPPPVIEDKNHPHPFILFWRHFSFICDACGMPGNHVSYICSTCGLLVHNKCISLPRTLKHPMHPEHPISHTYFLGQYEVESWECRICHLEDVNSKHGGYYCSDCNYISHVNCAIEDYNWYEIDESERDENLEENSALLLPYSIVKETKDGENVVAAEIKHFTHEHNLVLSNDIKDDKCCDGCVLTIFTSYYYCPQCDFCLHKGCAELPRKKHLWFDPHPKLHPLTLGGIFRCDLCDYETSGFAYTCDKCDSSFCIKCAPVSDVARCEGHKHPLFFYGKYEGLCNACGDSINNAHRCKSCNFNLDDICLTLPLIAQHKYDEHPLKLTYHDNNNYSECDYCDICEEERNPSHWFYHCAICNNSAHPKCVLGKYSFIKHGSIYKEGDHTHPITFVQKVHYYPECHKCNKPCLDLALECKTFGCSYIVHWKCIKPDSLKEEEEEDEEEEKEEDEEEE</sequence>
<dbReference type="GO" id="GO:0008270">
    <property type="term" value="F:zinc ion binding"/>
    <property type="evidence" value="ECO:0007669"/>
    <property type="project" value="UniProtKB-KW"/>
</dbReference>
<feature type="domain" description="Phorbol-ester/DAG-type" evidence="6">
    <location>
        <begin position="185"/>
        <end position="232"/>
    </location>
</feature>
<dbReference type="Pfam" id="PF03107">
    <property type="entry name" value="C1_2"/>
    <property type="match status" value="9"/>
</dbReference>
<dbReference type="KEGG" id="dzi:111296685"/>
<evidence type="ECO:0000259" key="6">
    <source>
        <dbReference type="SMART" id="SM00109"/>
    </source>
</evidence>
<dbReference type="OrthoDB" id="938199at2759"/>
<dbReference type="InterPro" id="IPR004146">
    <property type="entry name" value="DC1"/>
</dbReference>
<evidence type="ECO:0000256" key="4">
    <source>
        <dbReference type="ARBA" id="ARBA00022833"/>
    </source>
</evidence>
<name>A0A6P5Z2K5_DURZI</name>
<evidence type="ECO:0000256" key="1">
    <source>
        <dbReference type="ARBA" id="ARBA00022723"/>
    </source>
</evidence>
<evidence type="ECO:0000256" key="5">
    <source>
        <dbReference type="SAM" id="MobiDB-lite"/>
    </source>
</evidence>
<dbReference type="PANTHER" id="PTHR32410">
    <property type="entry name" value="CYSTEINE/HISTIDINE-RICH C1 DOMAIN FAMILY PROTEIN"/>
    <property type="match status" value="1"/>
</dbReference>
<feature type="region of interest" description="Disordered" evidence="5">
    <location>
        <begin position="715"/>
        <end position="735"/>
    </location>
</feature>
<evidence type="ECO:0000259" key="7">
    <source>
        <dbReference type="SMART" id="SM00249"/>
    </source>
</evidence>
<keyword evidence="3" id="KW-0863">Zinc-finger</keyword>
<dbReference type="SMART" id="SM00249">
    <property type="entry name" value="PHD"/>
    <property type="match status" value="4"/>
</dbReference>
<dbReference type="InterPro" id="IPR053192">
    <property type="entry name" value="Vacuole_Formation_Reg"/>
</dbReference>
<dbReference type="Proteomes" id="UP000515121">
    <property type="component" value="Unplaced"/>
</dbReference>
<dbReference type="GeneID" id="111296685"/>
<feature type="domain" description="Zinc finger PHD-type" evidence="7">
    <location>
        <begin position="620"/>
        <end position="687"/>
    </location>
</feature>
<feature type="domain" description="Phorbol-ester/DAG-type" evidence="6">
    <location>
        <begin position="445"/>
        <end position="492"/>
    </location>
</feature>
<evidence type="ECO:0000313" key="9">
    <source>
        <dbReference type="RefSeq" id="XP_022746847.1"/>
    </source>
</evidence>
<dbReference type="PANTHER" id="PTHR32410:SF206">
    <property type="entry name" value="C1 DOMAIN FAMILY PROTEIN, PUTATIVE-RELATED"/>
    <property type="match status" value="1"/>
</dbReference>
<feature type="domain" description="Zinc finger PHD-type" evidence="7">
    <location>
        <begin position="26"/>
        <end position="88"/>
    </location>
</feature>
<keyword evidence="4" id="KW-0862">Zinc</keyword>
<feature type="domain" description="Phorbol-ester/DAG-type" evidence="6">
    <location>
        <begin position="295"/>
        <end position="339"/>
    </location>
</feature>
<feature type="domain" description="Phorbol-ester/DAG-type" evidence="6">
    <location>
        <begin position="8"/>
        <end position="58"/>
    </location>
</feature>
<keyword evidence="8" id="KW-1185">Reference proteome</keyword>
<feature type="compositionally biased region" description="Acidic residues" evidence="5">
    <location>
        <begin position="717"/>
        <end position="735"/>
    </location>
</feature>
<reference evidence="9" key="1">
    <citation type="submission" date="2025-08" db="UniProtKB">
        <authorList>
            <consortium name="RefSeq"/>
        </authorList>
    </citation>
    <scope>IDENTIFICATION</scope>
    <source>
        <tissue evidence="9">Fruit stalk</tissue>
    </source>
</reference>
<dbReference type="SMART" id="SM00109">
    <property type="entry name" value="C1"/>
    <property type="match status" value="4"/>
</dbReference>
<feature type="domain" description="Zinc finger PHD-type" evidence="7">
    <location>
        <begin position="307"/>
        <end position="370"/>
    </location>
</feature>
<keyword evidence="2" id="KW-0677">Repeat</keyword>
<dbReference type="AlphaFoldDB" id="A0A6P5Z2K5"/>
<dbReference type="InterPro" id="IPR001965">
    <property type="entry name" value="Znf_PHD"/>
</dbReference>
<organism evidence="8 9">
    <name type="scientific">Durio zibethinus</name>
    <name type="common">Durian</name>
    <dbReference type="NCBI Taxonomy" id="66656"/>
    <lineage>
        <taxon>Eukaryota</taxon>
        <taxon>Viridiplantae</taxon>
        <taxon>Streptophyta</taxon>
        <taxon>Embryophyta</taxon>
        <taxon>Tracheophyta</taxon>
        <taxon>Spermatophyta</taxon>
        <taxon>Magnoliopsida</taxon>
        <taxon>eudicotyledons</taxon>
        <taxon>Gunneridae</taxon>
        <taxon>Pentapetalae</taxon>
        <taxon>rosids</taxon>
        <taxon>malvids</taxon>
        <taxon>Malvales</taxon>
        <taxon>Malvaceae</taxon>
        <taxon>Helicteroideae</taxon>
        <taxon>Durio</taxon>
    </lineage>
</organism>
<dbReference type="InterPro" id="IPR046349">
    <property type="entry name" value="C1-like_sf"/>
</dbReference>
<feature type="domain" description="Zinc finger PHD-type" evidence="7">
    <location>
        <begin position="199"/>
        <end position="259"/>
    </location>
</feature>
<keyword evidence="1" id="KW-0479">Metal-binding</keyword>
<dbReference type="RefSeq" id="XP_022746847.1">
    <property type="nucleotide sequence ID" value="XM_022891112.1"/>
</dbReference>
<dbReference type="SUPFAM" id="SSF57889">
    <property type="entry name" value="Cysteine-rich domain"/>
    <property type="match status" value="6"/>
</dbReference>
<dbReference type="InterPro" id="IPR002219">
    <property type="entry name" value="PKC_DAG/PE"/>
</dbReference>
<protein>
    <submittedName>
        <fullName evidence="9">Uncharacterized protein LOC111296685</fullName>
    </submittedName>
</protein>
<gene>
    <name evidence="9" type="primary">LOC111296685</name>
</gene>
<evidence type="ECO:0000313" key="8">
    <source>
        <dbReference type="Proteomes" id="UP000515121"/>
    </source>
</evidence>